<dbReference type="EMBL" id="QYUO01000002">
    <property type="protein sequence ID" value="RJF95092.1"/>
    <property type="molecule type" value="Genomic_DNA"/>
</dbReference>
<keyword evidence="10" id="KW-1185">Reference proteome</keyword>
<dbReference type="InterPro" id="IPR010977">
    <property type="entry name" value="Aromatic_deC"/>
</dbReference>
<dbReference type="InterPro" id="IPR015421">
    <property type="entry name" value="PyrdxlP-dep_Trfase_major"/>
</dbReference>
<evidence type="ECO:0000256" key="6">
    <source>
        <dbReference type="PIRSR" id="PIRSR602129-50"/>
    </source>
</evidence>
<name>A0A3A3FNR5_9BURK</name>
<protein>
    <submittedName>
        <fullName evidence="9">Aspartate aminotransferase family protein</fullName>
    </submittedName>
</protein>
<dbReference type="GO" id="GO:0016831">
    <property type="term" value="F:carboxy-lyase activity"/>
    <property type="evidence" value="ECO:0007669"/>
    <property type="project" value="UniProtKB-KW"/>
</dbReference>
<dbReference type="OrthoDB" id="9803665at2"/>
<accession>A0A3A3FNR5</accession>
<evidence type="ECO:0000313" key="9">
    <source>
        <dbReference type="EMBL" id="RJF95092.1"/>
    </source>
</evidence>
<keyword evidence="9" id="KW-0808">Transferase</keyword>
<dbReference type="GO" id="GO:0006520">
    <property type="term" value="P:amino acid metabolic process"/>
    <property type="evidence" value="ECO:0007669"/>
    <property type="project" value="InterPro"/>
</dbReference>
<reference evidence="10" key="1">
    <citation type="submission" date="2018-09" db="EMBL/GenBank/DDBJ databases">
        <authorList>
            <person name="Zhu H."/>
        </authorList>
    </citation>
    <scope>NUCLEOTIDE SEQUENCE [LARGE SCALE GENOMIC DNA]</scope>
    <source>
        <strain evidence="10">K1R23-30</strain>
    </source>
</reference>
<proteinExistence type="inferred from homology"/>
<evidence type="ECO:0000256" key="3">
    <source>
        <dbReference type="ARBA" id="ARBA00022793"/>
    </source>
</evidence>
<evidence type="ECO:0000256" key="7">
    <source>
        <dbReference type="RuleBase" id="RU000382"/>
    </source>
</evidence>
<keyword evidence="8" id="KW-1133">Transmembrane helix</keyword>
<keyword evidence="5 7" id="KW-0456">Lyase</keyword>
<keyword evidence="9" id="KW-0032">Aminotransferase</keyword>
<dbReference type="AlphaFoldDB" id="A0A3A3FNR5"/>
<evidence type="ECO:0000256" key="2">
    <source>
        <dbReference type="ARBA" id="ARBA00009533"/>
    </source>
</evidence>
<dbReference type="PANTHER" id="PTHR11999:SF70">
    <property type="entry name" value="MIP05841P"/>
    <property type="match status" value="1"/>
</dbReference>
<dbReference type="InterPro" id="IPR015422">
    <property type="entry name" value="PyrdxlP-dep_Trfase_small"/>
</dbReference>
<dbReference type="InterPro" id="IPR015424">
    <property type="entry name" value="PyrdxlP-dep_Trfase"/>
</dbReference>
<organism evidence="9 10">
    <name type="scientific">Noviherbaspirillum saxi</name>
    <dbReference type="NCBI Taxonomy" id="2320863"/>
    <lineage>
        <taxon>Bacteria</taxon>
        <taxon>Pseudomonadati</taxon>
        <taxon>Pseudomonadota</taxon>
        <taxon>Betaproteobacteria</taxon>
        <taxon>Burkholderiales</taxon>
        <taxon>Oxalobacteraceae</taxon>
        <taxon>Noviherbaspirillum</taxon>
    </lineage>
</organism>
<dbReference type="GO" id="GO:0030170">
    <property type="term" value="F:pyridoxal phosphate binding"/>
    <property type="evidence" value="ECO:0007669"/>
    <property type="project" value="InterPro"/>
</dbReference>
<evidence type="ECO:0000256" key="1">
    <source>
        <dbReference type="ARBA" id="ARBA00001933"/>
    </source>
</evidence>
<comment type="caution">
    <text evidence="9">The sequence shown here is derived from an EMBL/GenBank/DDBJ whole genome shotgun (WGS) entry which is preliminary data.</text>
</comment>
<evidence type="ECO:0000256" key="8">
    <source>
        <dbReference type="SAM" id="Phobius"/>
    </source>
</evidence>
<keyword evidence="3" id="KW-0210">Decarboxylase</keyword>
<keyword evidence="8" id="KW-0812">Transmembrane</keyword>
<gene>
    <name evidence="9" type="ORF">D3871_16650</name>
</gene>
<dbReference type="GO" id="GO:0019752">
    <property type="term" value="P:carboxylic acid metabolic process"/>
    <property type="evidence" value="ECO:0007669"/>
    <property type="project" value="InterPro"/>
</dbReference>
<dbReference type="Proteomes" id="UP000265955">
    <property type="component" value="Unassembled WGS sequence"/>
</dbReference>
<feature type="modified residue" description="N6-(pyridoxal phosphate)lysine" evidence="6">
    <location>
        <position position="284"/>
    </location>
</feature>
<dbReference type="RefSeq" id="WP_119770242.1">
    <property type="nucleotide sequence ID" value="NZ_QYUO01000002.1"/>
</dbReference>
<dbReference type="Pfam" id="PF00282">
    <property type="entry name" value="Pyridoxal_deC"/>
    <property type="match status" value="1"/>
</dbReference>
<dbReference type="SUPFAM" id="SSF53383">
    <property type="entry name" value="PLP-dependent transferases"/>
    <property type="match status" value="1"/>
</dbReference>
<sequence>MRELLSTTAERAICYLEDLGTRSVAPSIDAVARLASLDIPLSNEPTSPESILQQLDELGSPATMAMAGPRFFGFVIGGSLPAALAASWLITAWDQNSGLYNVTPATAALEQIALGWLLDVLKLPPESGGAFVTGATVANFTALAAARHAALAKAGWNVEADGLFGAPPITVIVGAEVHPTVLKALGMLGLGRSRVVTVPVDSQGCMRLDALPPMTGSTIVCVQAGNVNTGAFDPFQQICERAHDVGAWVHVDGAFGLWAAAAPSRAYLVEGIEGADSWATDAHKWLNVPYDSGVAFVRDPDALRAAMAITADYLPTVSEYRNPADYTPELSRRARGVEVWAALRSLGRIGLSDLIERTCRYARRFAEALTSAGYHVLNEVVLNQVLVSFGTPEITKRVIDDIQADGTCWCGSTLWQGHTAMRISVVCWATTDADVERSIEAILRIAAKYKGPVKK</sequence>
<feature type="transmembrane region" description="Helical" evidence="8">
    <location>
        <begin position="71"/>
        <end position="93"/>
    </location>
</feature>
<dbReference type="InterPro" id="IPR002129">
    <property type="entry name" value="PyrdxlP-dep_de-COase"/>
</dbReference>
<dbReference type="Gene3D" id="3.40.640.10">
    <property type="entry name" value="Type I PLP-dependent aspartate aminotransferase-like (Major domain)"/>
    <property type="match status" value="1"/>
</dbReference>
<comment type="similarity">
    <text evidence="2 7">Belongs to the group II decarboxylase family.</text>
</comment>
<keyword evidence="4 6" id="KW-0663">Pyridoxal phosphate</keyword>
<dbReference type="PRINTS" id="PR00800">
    <property type="entry name" value="YHDCRBOXLASE"/>
</dbReference>
<dbReference type="GO" id="GO:0008483">
    <property type="term" value="F:transaminase activity"/>
    <property type="evidence" value="ECO:0007669"/>
    <property type="project" value="UniProtKB-KW"/>
</dbReference>
<comment type="cofactor">
    <cofactor evidence="1 6 7">
        <name>pyridoxal 5'-phosphate</name>
        <dbReference type="ChEBI" id="CHEBI:597326"/>
    </cofactor>
</comment>
<keyword evidence="8" id="KW-0472">Membrane</keyword>
<evidence type="ECO:0000313" key="10">
    <source>
        <dbReference type="Proteomes" id="UP000265955"/>
    </source>
</evidence>
<evidence type="ECO:0000256" key="5">
    <source>
        <dbReference type="ARBA" id="ARBA00023239"/>
    </source>
</evidence>
<evidence type="ECO:0000256" key="4">
    <source>
        <dbReference type="ARBA" id="ARBA00022898"/>
    </source>
</evidence>
<dbReference type="PANTHER" id="PTHR11999">
    <property type="entry name" value="GROUP II PYRIDOXAL-5-PHOSPHATE DECARBOXYLASE"/>
    <property type="match status" value="1"/>
</dbReference>
<dbReference type="Gene3D" id="3.90.1150.10">
    <property type="entry name" value="Aspartate Aminotransferase, domain 1"/>
    <property type="match status" value="1"/>
</dbReference>